<dbReference type="InterPro" id="IPR053192">
    <property type="entry name" value="Vacuole_Formation_Reg"/>
</dbReference>
<evidence type="ECO:0000313" key="3">
    <source>
        <dbReference type="EMBL" id="KAJ9537618.1"/>
    </source>
</evidence>
<proteinExistence type="predicted"/>
<dbReference type="Pfam" id="PF03107">
    <property type="entry name" value="C1_2"/>
    <property type="match status" value="2"/>
</dbReference>
<evidence type="ECO:0000256" key="1">
    <source>
        <dbReference type="ARBA" id="ARBA00022737"/>
    </source>
</evidence>
<evidence type="ECO:0000259" key="2">
    <source>
        <dbReference type="Pfam" id="PF03107"/>
    </source>
</evidence>
<evidence type="ECO:0000313" key="4">
    <source>
        <dbReference type="Proteomes" id="UP001172457"/>
    </source>
</evidence>
<name>A0AA38SEY9_9ASTR</name>
<gene>
    <name evidence="3" type="ORF">OSB04_030351</name>
</gene>
<keyword evidence="1" id="KW-0677">Repeat</keyword>
<reference evidence="3" key="1">
    <citation type="submission" date="2023-03" db="EMBL/GenBank/DDBJ databases">
        <title>Chromosome-scale reference genome and RAD-based genetic map of yellow starthistle (Centaurea solstitialis) reveal putative structural variation and QTLs associated with invader traits.</title>
        <authorList>
            <person name="Reatini B."/>
            <person name="Cang F.A."/>
            <person name="Jiang Q."/>
            <person name="Mckibben M.T.W."/>
            <person name="Barker M.S."/>
            <person name="Rieseberg L.H."/>
            <person name="Dlugosch K.M."/>
        </authorList>
    </citation>
    <scope>NUCLEOTIDE SEQUENCE</scope>
    <source>
        <strain evidence="3">CAN-66</strain>
        <tissue evidence="3">Leaf</tissue>
    </source>
</reference>
<dbReference type="PANTHER" id="PTHR32410">
    <property type="entry name" value="CYSTEINE/HISTIDINE-RICH C1 DOMAIN FAMILY PROTEIN"/>
    <property type="match status" value="1"/>
</dbReference>
<dbReference type="InterPro" id="IPR046349">
    <property type="entry name" value="C1-like_sf"/>
</dbReference>
<feature type="domain" description="DC1" evidence="2">
    <location>
        <begin position="123"/>
        <end position="172"/>
    </location>
</feature>
<dbReference type="Gene3D" id="3.30.40.10">
    <property type="entry name" value="Zinc/RING finger domain, C3HC4 (zinc finger)"/>
    <property type="match status" value="1"/>
</dbReference>
<comment type="caution">
    <text evidence="3">The sequence shown here is derived from an EMBL/GenBank/DDBJ whole genome shotgun (WGS) entry which is preliminary data.</text>
</comment>
<dbReference type="EMBL" id="JARYMX010000008">
    <property type="protein sequence ID" value="KAJ9537618.1"/>
    <property type="molecule type" value="Genomic_DNA"/>
</dbReference>
<sequence length="232" mass="26494">MSPEKMTGWPEKSPERGDRLVTFDSSIVYTIAKGDKLDTFWGTKPFYVCAQCGLAITLKEEACIKVNHEGHPQHTLTFQLRLASFHCDACHATDEDFLYQCDSCDFWIHKACTSLPSIVNLPHHHHSLILVYSLPDNFYKYDYYCEFCKKSILQNGWLYHCGNCRYFSHIFCSLNAEQYPVPSDALGTSAVEECVDDFLHFPMSNALMDPLRLLHVGNMAREDNATGVIIIH</sequence>
<dbReference type="InterPro" id="IPR004146">
    <property type="entry name" value="DC1"/>
</dbReference>
<accession>A0AA38SEY9</accession>
<dbReference type="InterPro" id="IPR013083">
    <property type="entry name" value="Znf_RING/FYVE/PHD"/>
</dbReference>
<protein>
    <recommendedName>
        <fullName evidence="2">DC1 domain-containing protein</fullName>
    </recommendedName>
</protein>
<keyword evidence="4" id="KW-1185">Reference proteome</keyword>
<dbReference type="SUPFAM" id="SSF57889">
    <property type="entry name" value="Cysteine-rich domain"/>
    <property type="match status" value="1"/>
</dbReference>
<feature type="domain" description="DC1" evidence="2">
    <location>
        <begin position="70"/>
        <end position="112"/>
    </location>
</feature>
<dbReference type="AlphaFoldDB" id="A0AA38SEY9"/>
<dbReference type="PANTHER" id="PTHR32410:SF216">
    <property type="entry name" value="PHORBOL-ESTER_DAG-TYPE DOMAIN-CONTAINING PROTEIN"/>
    <property type="match status" value="1"/>
</dbReference>
<dbReference type="Proteomes" id="UP001172457">
    <property type="component" value="Chromosome 8"/>
</dbReference>
<organism evidence="3 4">
    <name type="scientific">Centaurea solstitialis</name>
    <name type="common">yellow star-thistle</name>
    <dbReference type="NCBI Taxonomy" id="347529"/>
    <lineage>
        <taxon>Eukaryota</taxon>
        <taxon>Viridiplantae</taxon>
        <taxon>Streptophyta</taxon>
        <taxon>Embryophyta</taxon>
        <taxon>Tracheophyta</taxon>
        <taxon>Spermatophyta</taxon>
        <taxon>Magnoliopsida</taxon>
        <taxon>eudicotyledons</taxon>
        <taxon>Gunneridae</taxon>
        <taxon>Pentapetalae</taxon>
        <taxon>asterids</taxon>
        <taxon>campanulids</taxon>
        <taxon>Asterales</taxon>
        <taxon>Asteraceae</taxon>
        <taxon>Carduoideae</taxon>
        <taxon>Cardueae</taxon>
        <taxon>Centaureinae</taxon>
        <taxon>Centaurea</taxon>
    </lineage>
</organism>